<dbReference type="PANTHER" id="PTHR23077">
    <property type="entry name" value="AAA-FAMILY ATPASE"/>
    <property type="match status" value="1"/>
</dbReference>
<dbReference type="RefSeq" id="XP_032815021.1">
    <property type="nucleotide sequence ID" value="XM_032959130.1"/>
</dbReference>
<reference evidence="7" key="1">
    <citation type="submission" date="2025-08" db="UniProtKB">
        <authorList>
            <consortium name="RefSeq"/>
        </authorList>
    </citation>
    <scope>IDENTIFICATION</scope>
    <source>
        <tissue evidence="7">Sperm</tissue>
    </source>
</reference>
<dbReference type="InterPro" id="IPR003959">
    <property type="entry name" value="ATPase_AAA_core"/>
</dbReference>
<dbReference type="Gene3D" id="1.10.8.60">
    <property type="match status" value="1"/>
</dbReference>
<keyword evidence="1 3" id="KW-0547">Nucleotide-binding</keyword>
<dbReference type="InterPro" id="IPR003593">
    <property type="entry name" value="AAA+_ATPase"/>
</dbReference>
<feature type="compositionally biased region" description="Low complexity" evidence="4">
    <location>
        <begin position="226"/>
        <end position="236"/>
    </location>
</feature>
<keyword evidence="6" id="KW-1185">Reference proteome</keyword>
<dbReference type="KEGG" id="pmrn:116945052"/>
<name>A0AAJ7TBR9_PETMA</name>
<evidence type="ECO:0000256" key="4">
    <source>
        <dbReference type="SAM" id="MobiDB-lite"/>
    </source>
</evidence>
<sequence>MSARRRSRGTPRSAKTLEETEATCGVQEEEAAEGGPGAKESGAAAQCGRLTVAEWQQRGDHEAALLPRLCRGDLAQLSVATMTQRRLSIGRPALLCSPHAQTVCVVWPASGVPTGRIRLQPRALASLRITPGQEVCVQPITRPMLPAQLLELVTRHGEHHAKLPADLPHFIMQHFEGKVLLPRNALSFNYFGRPYDLQVVAVRGQGGGAEKDVAPNYPSCFEAEPRGSNSSGRSPPLQQEVPVTGVPGPVNASSEREEGVPASDENAFERNICARLMDMALQTSPETSWSPDSKADAAHPPPGSDASPPPRQDAALDVVKTAPCFCVKFHVGDLFCISKGTRVKVELGNAPSTTVPQQQQRPVTYADIGGLGPQLQAIREDIELPLLHPEVFTQLGVCPPRGVILHGSPGTGKTMIARAVAHETRAHFYLINGPEIFNRFYGESEARLRKVFQEASMNPPALVFIDELDALCPARGDGGGGGDDVGRRVVATLLTLMDGLGSERSRGQLLVLAATNRLHAIDPALRRPGRFDRELEVPPPDATGRRAILERLLGRPGLPHVVTGPEVAALARATHAYTGADLTALLKEGGGGACTSTVRRERASVGAHIAERRLPKRLKKRRAAANKKSAVNKKSVVKFVKR</sequence>
<feature type="region of interest" description="Disordered" evidence="4">
    <location>
        <begin position="1"/>
        <end position="42"/>
    </location>
</feature>
<dbReference type="SMART" id="SM00382">
    <property type="entry name" value="AAA"/>
    <property type="match status" value="1"/>
</dbReference>
<dbReference type="Proteomes" id="UP001318040">
    <property type="component" value="Chromosome 22"/>
</dbReference>
<dbReference type="Gene3D" id="3.40.50.300">
    <property type="entry name" value="P-loop containing nucleotide triphosphate hydrolases"/>
    <property type="match status" value="1"/>
</dbReference>
<evidence type="ECO:0000256" key="1">
    <source>
        <dbReference type="ARBA" id="ARBA00022741"/>
    </source>
</evidence>
<proteinExistence type="inferred from homology"/>
<dbReference type="FunFam" id="3.40.50.300:FF:000012">
    <property type="entry name" value="Transitional endoplasmic reticulum ATPase"/>
    <property type="match status" value="1"/>
</dbReference>
<feature type="compositionally biased region" description="Pro residues" evidence="4">
    <location>
        <begin position="299"/>
        <end position="311"/>
    </location>
</feature>
<evidence type="ECO:0000256" key="3">
    <source>
        <dbReference type="RuleBase" id="RU003651"/>
    </source>
</evidence>
<organism evidence="6 7">
    <name type="scientific">Petromyzon marinus</name>
    <name type="common">Sea lamprey</name>
    <dbReference type="NCBI Taxonomy" id="7757"/>
    <lineage>
        <taxon>Eukaryota</taxon>
        <taxon>Metazoa</taxon>
        <taxon>Chordata</taxon>
        <taxon>Craniata</taxon>
        <taxon>Vertebrata</taxon>
        <taxon>Cyclostomata</taxon>
        <taxon>Hyperoartia</taxon>
        <taxon>Petromyzontiformes</taxon>
        <taxon>Petromyzontidae</taxon>
        <taxon>Petromyzon</taxon>
    </lineage>
</organism>
<dbReference type="PANTHER" id="PTHR23077:SF171">
    <property type="entry name" value="NUCLEAR VALOSIN-CONTAINING PROTEIN-LIKE"/>
    <property type="match status" value="1"/>
</dbReference>
<feature type="region of interest" description="Disordered" evidence="4">
    <location>
        <begin position="283"/>
        <end position="313"/>
    </location>
</feature>
<evidence type="ECO:0000313" key="7">
    <source>
        <dbReference type="RefSeq" id="XP_032815021.1"/>
    </source>
</evidence>
<gene>
    <name evidence="7" type="primary">LOC116945052</name>
</gene>
<dbReference type="InterPro" id="IPR050168">
    <property type="entry name" value="AAA_ATPase_domain"/>
</dbReference>
<comment type="similarity">
    <text evidence="3">Belongs to the AAA ATPase family.</text>
</comment>
<dbReference type="InterPro" id="IPR003960">
    <property type="entry name" value="ATPase_AAA_CS"/>
</dbReference>
<dbReference type="AlphaFoldDB" id="A0AAJ7TBR9"/>
<dbReference type="PROSITE" id="PS00674">
    <property type="entry name" value="AAA"/>
    <property type="match status" value="1"/>
</dbReference>
<dbReference type="Pfam" id="PF00004">
    <property type="entry name" value="AAA"/>
    <property type="match status" value="1"/>
</dbReference>
<accession>A0AAJ7TBR9</accession>
<evidence type="ECO:0000256" key="2">
    <source>
        <dbReference type="ARBA" id="ARBA00022840"/>
    </source>
</evidence>
<dbReference type="GO" id="GO:0016887">
    <property type="term" value="F:ATP hydrolysis activity"/>
    <property type="evidence" value="ECO:0007669"/>
    <property type="project" value="InterPro"/>
</dbReference>
<dbReference type="InterPro" id="IPR027417">
    <property type="entry name" value="P-loop_NTPase"/>
</dbReference>
<dbReference type="CTD" id="166378"/>
<dbReference type="SUPFAM" id="SSF52540">
    <property type="entry name" value="P-loop containing nucleoside triphosphate hydrolases"/>
    <property type="match status" value="1"/>
</dbReference>
<protein>
    <submittedName>
        <fullName evidence="7">ATPase family protein 2 homolog</fullName>
    </submittedName>
</protein>
<evidence type="ECO:0000313" key="6">
    <source>
        <dbReference type="Proteomes" id="UP001318040"/>
    </source>
</evidence>
<keyword evidence="2 3" id="KW-0067">ATP-binding</keyword>
<feature type="region of interest" description="Disordered" evidence="4">
    <location>
        <begin position="208"/>
        <end position="265"/>
    </location>
</feature>
<evidence type="ECO:0000259" key="5">
    <source>
        <dbReference type="SMART" id="SM00382"/>
    </source>
</evidence>
<feature type="domain" description="AAA+ ATPase" evidence="5">
    <location>
        <begin position="399"/>
        <end position="541"/>
    </location>
</feature>
<dbReference type="GO" id="GO:0005524">
    <property type="term" value="F:ATP binding"/>
    <property type="evidence" value="ECO:0007669"/>
    <property type="project" value="UniProtKB-KW"/>
</dbReference>